<accession>A0A7T9I1T4</accession>
<dbReference type="Proteomes" id="UP000596004">
    <property type="component" value="Chromosome"/>
</dbReference>
<feature type="region of interest" description="Disordered" evidence="1">
    <location>
        <begin position="1"/>
        <end position="34"/>
    </location>
</feature>
<evidence type="ECO:0000256" key="1">
    <source>
        <dbReference type="SAM" id="MobiDB-lite"/>
    </source>
</evidence>
<gene>
    <name evidence="2" type="ORF">IPJ89_04510</name>
</gene>
<proteinExistence type="predicted"/>
<protein>
    <submittedName>
        <fullName evidence="2">Uncharacterized protein</fullName>
    </submittedName>
</protein>
<feature type="compositionally biased region" description="Basic and acidic residues" evidence="1">
    <location>
        <begin position="1"/>
        <end position="11"/>
    </location>
</feature>
<evidence type="ECO:0000313" key="2">
    <source>
        <dbReference type="EMBL" id="QQR92391.1"/>
    </source>
</evidence>
<organism evidence="2">
    <name type="scientific">Candidatus Iainarchaeum sp</name>
    <dbReference type="NCBI Taxonomy" id="3101447"/>
    <lineage>
        <taxon>Archaea</taxon>
        <taxon>Candidatus Iainarchaeota</taxon>
        <taxon>Candidatus Iainarchaeia</taxon>
        <taxon>Candidatus Iainarchaeales</taxon>
        <taxon>Candidatus Iainarchaeaceae</taxon>
        <taxon>Candidatus Iainarchaeum</taxon>
    </lineage>
</organism>
<dbReference type="EMBL" id="CP064981">
    <property type="protein sequence ID" value="QQR92391.1"/>
    <property type="molecule type" value="Genomic_DNA"/>
</dbReference>
<sequence length="133" mass="15609">MAEEHKKKMEETPQEEAVAGSEEEGTIEESKLPFPRATVTNMMRQYLDEGKQIKGVVKDEMNIWLGKMVERIAKKMNAHPYSYVDYQMFKEAVEPYEKIQDVELEKEHIIKQLEAVKSQCDVLIREVDRKFTL</sequence>
<reference evidence="2" key="1">
    <citation type="submission" date="2020-11" db="EMBL/GenBank/DDBJ databases">
        <title>Connecting structure to function with the recovery of over 1000 high-quality activated sludge metagenome-assembled genomes encoding full-length rRNA genes using long-read sequencing.</title>
        <authorList>
            <person name="Singleton C.M."/>
            <person name="Petriglieri F."/>
            <person name="Kristensen J.M."/>
            <person name="Kirkegaard R.H."/>
            <person name="Michaelsen T.Y."/>
            <person name="Andersen M.H."/>
            <person name="Karst S.M."/>
            <person name="Dueholm M.S."/>
            <person name="Nielsen P.H."/>
            <person name="Albertsen M."/>
        </authorList>
    </citation>
    <scope>NUCLEOTIDE SEQUENCE</scope>
    <source>
        <strain evidence="2">Fred_18-Q3-R57-64_BAT3C.431</strain>
    </source>
</reference>
<name>A0A7T9I1T4_9ARCH</name>
<dbReference type="AlphaFoldDB" id="A0A7T9I1T4"/>